<evidence type="ECO:0000256" key="1">
    <source>
        <dbReference type="SAM" id="MobiDB-lite"/>
    </source>
</evidence>
<dbReference type="InterPro" id="IPR053020">
    <property type="entry name" value="Smr_domain_protein"/>
</dbReference>
<evidence type="ECO:0000259" key="2">
    <source>
        <dbReference type="PROSITE" id="PS50828"/>
    </source>
</evidence>
<dbReference type="PANTHER" id="PTHR47417">
    <property type="entry name" value="SMR DOMAIN-CONTAINING PROTEIN YPL199C"/>
    <property type="match status" value="1"/>
</dbReference>
<reference evidence="4" key="1">
    <citation type="journal article" date="2023" name="Commun. Biol.">
        <title>Genome analysis of Parmales, the sister group of diatoms, reveals the evolutionary specialization of diatoms from phago-mixotrophs to photoautotrophs.</title>
        <authorList>
            <person name="Ban H."/>
            <person name="Sato S."/>
            <person name="Yoshikawa S."/>
            <person name="Yamada K."/>
            <person name="Nakamura Y."/>
            <person name="Ichinomiya M."/>
            <person name="Sato N."/>
            <person name="Blanc-Mathieu R."/>
            <person name="Endo H."/>
            <person name="Kuwata A."/>
            <person name="Ogata H."/>
        </authorList>
    </citation>
    <scope>NUCLEOTIDE SEQUENCE [LARGE SCALE GENOMIC DNA]</scope>
</reference>
<dbReference type="PANTHER" id="PTHR47417:SF1">
    <property type="entry name" value="SMR DOMAIN-CONTAINING PROTEIN YPL199C"/>
    <property type="match status" value="1"/>
</dbReference>
<evidence type="ECO:0000313" key="4">
    <source>
        <dbReference type="Proteomes" id="UP001165065"/>
    </source>
</evidence>
<protein>
    <recommendedName>
        <fullName evidence="2">Smr domain-containing protein</fullName>
    </recommendedName>
</protein>
<dbReference type="Pfam" id="PF08590">
    <property type="entry name" value="DUF1771"/>
    <property type="match status" value="1"/>
</dbReference>
<keyword evidence="4" id="KW-1185">Reference proteome</keyword>
<dbReference type="SMART" id="SM00463">
    <property type="entry name" value="SMR"/>
    <property type="match status" value="1"/>
</dbReference>
<dbReference type="Pfam" id="PF01713">
    <property type="entry name" value="Smr"/>
    <property type="match status" value="1"/>
</dbReference>
<dbReference type="Gene3D" id="3.30.1370.110">
    <property type="match status" value="1"/>
</dbReference>
<evidence type="ECO:0000313" key="3">
    <source>
        <dbReference type="EMBL" id="GMI41298.1"/>
    </source>
</evidence>
<dbReference type="AlphaFoldDB" id="A0A9W7LA59"/>
<dbReference type="EMBL" id="BRYA01000146">
    <property type="protein sequence ID" value="GMI41298.1"/>
    <property type="molecule type" value="Genomic_DNA"/>
</dbReference>
<dbReference type="SMART" id="SM01162">
    <property type="entry name" value="DUF1771"/>
    <property type="match status" value="1"/>
</dbReference>
<name>A0A9W7LA59_9STRA</name>
<gene>
    <name evidence="3" type="ORF">TrCOL_g7662</name>
</gene>
<sequence length="200" mass="21564">MGIFQSCLGGKSSPPTAVPLSKKTPSGETLDSLRGKARVHYQKRGELLAASQAAWKAGDKGKAHDLSVKGKAEGAKAIALDEKAVAFVLAPQASSKSGQIDLHGLHVTEAEAAVEDFLALHAKKKEFSQLLIITGAGHHSKHHDHPVIRPAIESLLTKKGYHWKEVHKRGALLIETKGRRALDIHVGDGHFDKHIKSNRV</sequence>
<dbReference type="OrthoDB" id="3231855at2759"/>
<dbReference type="SUPFAM" id="SSF160443">
    <property type="entry name" value="SMR domain-like"/>
    <property type="match status" value="1"/>
</dbReference>
<dbReference type="InterPro" id="IPR013899">
    <property type="entry name" value="DUF1771"/>
</dbReference>
<comment type="caution">
    <text evidence="3">The sequence shown here is derived from an EMBL/GenBank/DDBJ whole genome shotgun (WGS) entry which is preliminary data.</text>
</comment>
<feature type="region of interest" description="Disordered" evidence="1">
    <location>
        <begin position="1"/>
        <end position="32"/>
    </location>
</feature>
<accession>A0A9W7LA59</accession>
<dbReference type="PROSITE" id="PS50828">
    <property type="entry name" value="SMR"/>
    <property type="match status" value="1"/>
</dbReference>
<dbReference type="InterPro" id="IPR002625">
    <property type="entry name" value="Smr_dom"/>
</dbReference>
<proteinExistence type="predicted"/>
<feature type="domain" description="Smr" evidence="2">
    <location>
        <begin position="100"/>
        <end position="177"/>
    </location>
</feature>
<dbReference type="Proteomes" id="UP001165065">
    <property type="component" value="Unassembled WGS sequence"/>
</dbReference>
<dbReference type="InterPro" id="IPR036063">
    <property type="entry name" value="Smr_dom_sf"/>
</dbReference>
<organism evidence="3 4">
    <name type="scientific">Triparma columacea</name>
    <dbReference type="NCBI Taxonomy" id="722753"/>
    <lineage>
        <taxon>Eukaryota</taxon>
        <taxon>Sar</taxon>
        <taxon>Stramenopiles</taxon>
        <taxon>Ochrophyta</taxon>
        <taxon>Bolidophyceae</taxon>
        <taxon>Parmales</taxon>
        <taxon>Triparmaceae</taxon>
        <taxon>Triparma</taxon>
    </lineage>
</organism>